<sequence length="141" mass="16221">MFEWLGVLVGIGLLLVVIVRLFDRSAGGKSPPRPLYRPAIQSRPALPTVPPARKGYGRDWKKLSRLVRERDNWTCCACGWQAFGRNRYFIHAHHIVARGRGGSDTPDNLISLCLECHADQPGHRRMRYSPDYQRFMEKRYG</sequence>
<evidence type="ECO:0000256" key="1">
    <source>
        <dbReference type="SAM" id="Phobius"/>
    </source>
</evidence>
<dbReference type="Gene3D" id="1.10.30.50">
    <property type="match status" value="1"/>
</dbReference>
<proteinExistence type="predicted"/>
<protein>
    <submittedName>
        <fullName evidence="3">HNH endonuclease</fullName>
    </submittedName>
</protein>
<keyword evidence="1" id="KW-0812">Transmembrane</keyword>
<dbReference type="AlphaFoldDB" id="A0A6B1DV54"/>
<keyword evidence="3" id="KW-0378">Hydrolase</keyword>
<dbReference type="GO" id="GO:0008270">
    <property type="term" value="F:zinc ion binding"/>
    <property type="evidence" value="ECO:0007669"/>
    <property type="project" value="InterPro"/>
</dbReference>
<comment type="caution">
    <text evidence="3">The sequence shown here is derived from an EMBL/GenBank/DDBJ whole genome shotgun (WGS) entry which is preliminary data.</text>
</comment>
<evidence type="ECO:0000313" key="3">
    <source>
        <dbReference type="EMBL" id="MYD91171.1"/>
    </source>
</evidence>
<dbReference type="SMART" id="SM00507">
    <property type="entry name" value="HNHc"/>
    <property type="match status" value="1"/>
</dbReference>
<reference evidence="3" key="1">
    <citation type="submission" date="2019-09" db="EMBL/GenBank/DDBJ databases">
        <title>Characterisation of the sponge microbiome using genome-centric metagenomics.</title>
        <authorList>
            <person name="Engelberts J.P."/>
            <person name="Robbins S.J."/>
            <person name="De Goeij J.M."/>
            <person name="Aranda M."/>
            <person name="Bell S.C."/>
            <person name="Webster N.S."/>
        </authorList>
    </citation>
    <scope>NUCLEOTIDE SEQUENCE</scope>
    <source>
        <strain evidence="3">SB0662_bin_9</strain>
    </source>
</reference>
<dbReference type="GO" id="GO:0003676">
    <property type="term" value="F:nucleic acid binding"/>
    <property type="evidence" value="ECO:0007669"/>
    <property type="project" value="InterPro"/>
</dbReference>
<evidence type="ECO:0000259" key="2">
    <source>
        <dbReference type="SMART" id="SM00507"/>
    </source>
</evidence>
<organism evidence="3">
    <name type="scientific">Caldilineaceae bacterium SB0662_bin_9</name>
    <dbReference type="NCBI Taxonomy" id="2605258"/>
    <lineage>
        <taxon>Bacteria</taxon>
        <taxon>Bacillati</taxon>
        <taxon>Chloroflexota</taxon>
        <taxon>Caldilineae</taxon>
        <taxon>Caldilineales</taxon>
        <taxon>Caldilineaceae</taxon>
    </lineage>
</organism>
<gene>
    <name evidence="3" type="ORF">F4Y08_12675</name>
</gene>
<keyword evidence="3" id="KW-0255">Endonuclease</keyword>
<dbReference type="Pfam" id="PF01844">
    <property type="entry name" value="HNH"/>
    <property type="match status" value="1"/>
</dbReference>
<dbReference type="EMBL" id="VXPY01000089">
    <property type="protein sequence ID" value="MYD91171.1"/>
    <property type="molecule type" value="Genomic_DNA"/>
</dbReference>
<dbReference type="GO" id="GO:0004519">
    <property type="term" value="F:endonuclease activity"/>
    <property type="evidence" value="ECO:0007669"/>
    <property type="project" value="UniProtKB-KW"/>
</dbReference>
<keyword evidence="3" id="KW-0540">Nuclease</keyword>
<dbReference type="InterPro" id="IPR003615">
    <property type="entry name" value="HNH_nuc"/>
</dbReference>
<dbReference type="InterPro" id="IPR002711">
    <property type="entry name" value="HNH"/>
</dbReference>
<feature type="domain" description="HNH nuclease" evidence="2">
    <location>
        <begin position="62"/>
        <end position="118"/>
    </location>
</feature>
<keyword evidence="1" id="KW-1133">Transmembrane helix</keyword>
<keyword evidence="1" id="KW-0472">Membrane</keyword>
<name>A0A6B1DV54_9CHLR</name>
<feature type="transmembrane region" description="Helical" evidence="1">
    <location>
        <begin position="6"/>
        <end position="23"/>
    </location>
</feature>
<dbReference type="CDD" id="cd00085">
    <property type="entry name" value="HNHc"/>
    <property type="match status" value="1"/>
</dbReference>
<accession>A0A6B1DV54</accession>